<feature type="transmembrane region" description="Helical" evidence="7">
    <location>
        <begin position="59"/>
        <end position="78"/>
    </location>
</feature>
<feature type="transmembrane region" description="Helical" evidence="7">
    <location>
        <begin position="437"/>
        <end position="456"/>
    </location>
</feature>
<reference evidence="10" key="1">
    <citation type="journal article" date="2019" name="Int. J. Syst. Evol. Microbiol.">
        <title>The Global Catalogue of Microorganisms (GCM) 10K type strain sequencing project: providing services to taxonomists for standard genome sequencing and annotation.</title>
        <authorList>
            <consortium name="The Broad Institute Genomics Platform"/>
            <consortium name="The Broad Institute Genome Sequencing Center for Infectious Disease"/>
            <person name="Wu L."/>
            <person name="Ma J."/>
        </authorList>
    </citation>
    <scope>NUCLEOTIDE SEQUENCE [LARGE SCALE GENOMIC DNA]</scope>
    <source>
        <strain evidence="10">CGMCC 1.16305</strain>
    </source>
</reference>
<keyword evidence="10" id="KW-1185">Reference proteome</keyword>
<evidence type="ECO:0000259" key="8">
    <source>
        <dbReference type="Pfam" id="PF00324"/>
    </source>
</evidence>
<evidence type="ECO:0000313" key="9">
    <source>
        <dbReference type="EMBL" id="MFC7395266.1"/>
    </source>
</evidence>
<proteinExistence type="predicted"/>
<dbReference type="PIRSF" id="PIRSF006060">
    <property type="entry name" value="AA_transporter"/>
    <property type="match status" value="1"/>
</dbReference>
<feature type="transmembrane region" description="Helical" evidence="7">
    <location>
        <begin position="214"/>
        <end position="238"/>
    </location>
</feature>
<dbReference type="PANTHER" id="PTHR43495:SF5">
    <property type="entry name" value="GAMMA-AMINOBUTYRIC ACID PERMEASE"/>
    <property type="match status" value="1"/>
</dbReference>
<feature type="transmembrane region" description="Helical" evidence="7">
    <location>
        <begin position="345"/>
        <end position="368"/>
    </location>
</feature>
<feature type="transmembrane region" description="Helical" evidence="7">
    <location>
        <begin position="29"/>
        <end position="53"/>
    </location>
</feature>
<comment type="subcellular location">
    <subcellularLocation>
        <location evidence="1">Membrane</location>
        <topology evidence="1">Multi-pass membrane protein</topology>
    </subcellularLocation>
</comment>
<feature type="transmembrane region" description="Helical" evidence="7">
    <location>
        <begin position="374"/>
        <end position="392"/>
    </location>
</feature>
<organism evidence="9 10">
    <name type="scientific">Scopulibacillus cellulosilyticus</name>
    <dbReference type="NCBI Taxonomy" id="2665665"/>
    <lineage>
        <taxon>Bacteria</taxon>
        <taxon>Bacillati</taxon>
        <taxon>Bacillota</taxon>
        <taxon>Bacilli</taxon>
        <taxon>Bacillales</taxon>
        <taxon>Sporolactobacillaceae</taxon>
        <taxon>Scopulibacillus</taxon>
    </lineage>
</organism>
<name>A0ABW2Q715_9BACL</name>
<dbReference type="PANTHER" id="PTHR43495">
    <property type="entry name" value="GABA PERMEASE"/>
    <property type="match status" value="1"/>
</dbReference>
<accession>A0ABW2Q715</accession>
<keyword evidence="2" id="KW-0813">Transport</keyword>
<evidence type="ECO:0000256" key="6">
    <source>
        <dbReference type="ARBA" id="ARBA00023136"/>
    </source>
</evidence>
<evidence type="ECO:0000256" key="2">
    <source>
        <dbReference type="ARBA" id="ARBA00022448"/>
    </source>
</evidence>
<protein>
    <submittedName>
        <fullName evidence="9">Amino acid permease</fullName>
    </submittedName>
</protein>
<feature type="transmembrane region" description="Helical" evidence="7">
    <location>
        <begin position="99"/>
        <end position="119"/>
    </location>
</feature>
<sequence length="474" mass="51736">MRFHHIIQHMANHKIKENKKKGKPAVIEWWQLSLIGIGSIMGAGFFLGAGLSIKTAGPSVIIGYFLAGIAAFFTFAALAEMTVNDPEKGSFRTYAKKAYGDMFGFISGWGYWFSGVLIMSSEITALSTFAQYWFHSIPLWIFSIIFSCLGIFVILLGVSDFGKIESLFAVIKLATLVIIIIFGALVIFGWTPSALHTAAHIHSPFYNGIFTNGFFGFFTGILFVLFSFGGIGVVGVTASQLRNKSDVPKAGYVLVISLTGVYILSLLVVLSLAKWTAINESKSPFLTALGSLNIPFLGTIFNIIIITASFSTMVGALYSITNILVSLAKDHDAPEILGKTNKRGVPIAGLVLTACILAVIIVLSYFLPKSVYEYLTTAASVMLLFNWMAINLSEWKNRKSYHGDKFKMPLHPFSNIITLMIIVFAIVGGLFTAKERIGVLVAIGIIVIITIVSWIYHRILAGGLQKGKQPQPNS</sequence>
<keyword evidence="4" id="KW-0029">Amino-acid transport</keyword>
<dbReference type="RefSeq" id="WP_380969635.1">
    <property type="nucleotide sequence ID" value="NZ_JBHTCO010000044.1"/>
</dbReference>
<dbReference type="InterPro" id="IPR004841">
    <property type="entry name" value="AA-permease/SLC12A_dom"/>
</dbReference>
<dbReference type="EMBL" id="JBHTCO010000044">
    <property type="protein sequence ID" value="MFC7395266.1"/>
    <property type="molecule type" value="Genomic_DNA"/>
</dbReference>
<feature type="transmembrane region" description="Helical" evidence="7">
    <location>
        <begin position="170"/>
        <end position="190"/>
    </location>
</feature>
<evidence type="ECO:0000256" key="3">
    <source>
        <dbReference type="ARBA" id="ARBA00022692"/>
    </source>
</evidence>
<evidence type="ECO:0000256" key="1">
    <source>
        <dbReference type="ARBA" id="ARBA00004141"/>
    </source>
</evidence>
<feature type="domain" description="Amino acid permease/ SLC12A" evidence="8">
    <location>
        <begin position="32"/>
        <end position="457"/>
    </location>
</feature>
<feature type="transmembrane region" description="Helical" evidence="7">
    <location>
        <begin position="139"/>
        <end position="158"/>
    </location>
</feature>
<keyword evidence="3 7" id="KW-0812">Transmembrane</keyword>
<dbReference type="PROSITE" id="PS00218">
    <property type="entry name" value="AMINO_ACID_PERMEASE_1"/>
    <property type="match status" value="1"/>
</dbReference>
<dbReference type="InterPro" id="IPR004840">
    <property type="entry name" value="Amino_acid_permease_CS"/>
</dbReference>
<feature type="transmembrane region" description="Helical" evidence="7">
    <location>
        <begin position="250"/>
        <end position="272"/>
    </location>
</feature>
<keyword evidence="5 7" id="KW-1133">Transmembrane helix</keyword>
<evidence type="ECO:0000256" key="4">
    <source>
        <dbReference type="ARBA" id="ARBA00022970"/>
    </source>
</evidence>
<dbReference type="Proteomes" id="UP001596505">
    <property type="component" value="Unassembled WGS sequence"/>
</dbReference>
<comment type="caution">
    <text evidence="9">The sequence shown here is derived from an EMBL/GenBank/DDBJ whole genome shotgun (WGS) entry which is preliminary data.</text>
</comment>
<feature type="transmembrane region" description="Helical" evidence="7">
    <location>
        <begin position="292"/>
        <end position="325"/>
    </location>
</feature>
<gene>
    <name evidence="9" type="ORF">ACFQRG_20360</name>
</gene>
<dbReference type="Gene3D" id="1.20.1740.10">
    <property type="entry name" value="Amino acid/polyamine transporter I"/>
    <property type="match status" value="1"/>
</dbReference>
<keyword evidence="6 7" id="KW-0472">Membrane</keyword>
<evidence type="ECO:0000313" key="10">
    <source>
        <dbReference type="Proteomes" id="UP001596505"/>
    </source>
</evidence>
<dbReference type="Pfam" id="PF00324">
    <property type="entry name" value="AA_permease"/>
    <property type="match status" value="1"/>
</dbReference>
<evidence type="ECO:0000256" key="5">
    <source>
        <dbReference type="ARBA" id="ARBA00022989"/>
    </source>
</evidence>
<evidence type="ECO:0000256" key="7">
    <source>
        <dbReference type="SAM" id="Phobius"/>
    </source>
</evidence>
<feature type="transmembrane region" description="Helical" evidence="7">
    <location>
        <begin position="413"/>
        <end position="431"/>
    </location>
</feature>